<protein>
    <submittedName>
        <fullName evidence="1">Uncharacterized protein</fullName>
    </submittedName>
</protein>
<evidence type="ECO:0000313" key="2">
    <source>
        <dbReference type="Proteomes" id="UP001234297"/>
    </source>
</evidence>
<evidence type="ECO:0000313" key="1">
    <source>
        <dbReference type="EMBL" id="KAJ8617587.1"/>
    </source>
</evidence>
<keyword evidence="2" id="KW-1185">Reference proteome</keyword>
<name>A0ACC2K9B9_PERAE</name>
<dbReference type="EMBL" id="CM056812">
    <property type="protein sequence ID" value="KAJ8617587.1"/>
    <property type="molecule type" value="Genomic_DNA"/>
</dbReference>
<accession>A0ACC2K9B9</accession>
<comment type="caution">
    <text evidence="1">The sequence shown here is derived from an EMBL/GenBank/DDBJ whole genome shotgun (WGS) entry which is preliminary data.</text>
</comment>
<gene>
    <name evidence="1" type="ORF">MRB53_013773</name>
</gene>
<proteinExistence type="predicted"/>
<dbReference type="Proteomes" id="UP001234297">
    <property type="component" value="Chromosome 4"/>
</dbReference>
<reference evidence="1 2" key="1">
    <citation type="journal article" date="2022" name="Hortic Res">
        <title>A haplotype resolved chromosomal level avocado genome allows analysis of novel avocado genes.</title>
        <authorList>
            <person name="Nath O."/>
            <person name="Fletcher S.J."/>
            <person name="Hayward A."/>
            <person name="Shaw L.M."/>
            <person name="Masouleh A.K."/>
            <person name="Furtado A."/>
            <person name="Henry R.J."/>
            <person name="Mitter N."/>
        </authorList>
    </citation>
    <scope>NUCLEOTIDE SEQUENCE [LARGE SCALE GENOMIC DNA]</scope>
    <source>
        <strain evidence="2">cv. Hass</strain>
    </source>
</reference>
<organism evidence="1 2">
    <name type="scientific">Persea americana</name>
    <name type="common">Avocado</name>
    <dbReference type="NCBI Taxonomy" id="3435"/>
    <lineage>
        <taxon>Eukaryota</taxon>
        <taxon>Viridiplantae</taxon>
        <taxon>Streptophyta</taxon>
        <taxon>Embryophyta</taxon>
        <taxon>Tracheophyta</taxon>
        <taxon>Spermatophyta</taxon>
        <taxon>Magnoliopsida</taxon>
        <taxon>Magnoliidae</taxon>
        <taxon>Laurales</taxon>
        <taxon>Lauraceae</taxon>
        <taxon>Persea</taxon>
    </lineage>
</organism>
<sequence length="158" mass="17419">MRDGGKMGACSRLDEMEMATACAQTPPSQAILFTSAEEPLEPSPPSPHLHLQPIAPDLLHLLHNSTLRPTTINLRSAARQHSSPFQLLTYAARLHHLFHLTAFISPSSPFRSLPRLHHRPSLRFPSHYPSPAAHHSSSTPATHLSGPFSIFSINPHKN</sequence>